<feature type="signal peptide" evidence="5">
    <location>
        <begin position="1"/>
        <end position="22"/>
    </location>
</feature>
<accession>Q97D48</accession>
<evidence type="ECO:0000256" key="5">
    <source>
        <dbReference type="SAM" id="SignalP"/>
    </source>
</evidence>
<dbReference type="SUPFAM" id="SSF53850">
    <property type="entry name" value="Periplasmic binding protein-like II"/>
    <property type="match status" value="1"/>
</dbReference>
<evidence type="ECO:0000259" key="6">
    <source>
        <dbReference type="Pfam" id="PF00496"/>
    </source>
</evidence>
<dbReference type="Pfam" id="PF00496">
    <property type="entry name" value="SBP_bac_5"/>
    <property type="match status" value="1"/>
</dbReference>
<dbReference type="GO" id="GO:0015833">
    <property type="term" value="P:peptide transport"/>
    <property type="evidence" value="ECO:0007669"/>
    <property type="project" value="TreeGrafter"/>
</dbReference>
<dbReference type="PANTHER" id="PTHR30290:SF10">
    <property type="entry name" value="PERIPLASMIC OLIGOPEPTIDE-BINDING PROTEIN-RELATED"/>
    <property type="match status" value="1"/>
</dbReference>
<dbReference type="InterPro" id="IPR039424">
    <property type="entry name" value="SBP_5"/>
</dbReference>
<dbReference type="eggNOG" id="COG4166">
    <property type="taxonomic scope" value="Bacteria"/>
</dbReference>
<keyword evidence="4 5" id="KW-0732">Signal</keyword>
<feature type="chain" id="PRO_5039557664" evidence="5">
    <location>
        <begin position="23"/>
        <end position="565"/>
    </location>
</feature>
<dbReference type="PANTHER" id="PTHR30290">
    <property type="entry name" value="PERIPLASMIC BINDING COMPONENT OF ABC TRANSPORTER"/>
    <property type="match status" value="1"/>
</dbReference>
<dbReference type="HOGENOM" id="CLU_017028_0_4_9"/>
<dbReference type="EMBL" id="AE001437">
    <property type="protein sequence ID" value="AAK81555.1"/>
    <property type="molecule type" value="Genomic_DNA"/>
</dbReference>
<dbReference type="InterPro" id="IPR000914">
    <property type="entry name" value="SBP_5_dom"/>
</dbReference>
<dbReference type="Gene3D" id="3.40.190.10">
    <property type="entry name" value="Periplasmic binding protein-like II"/>
    <property type="match status" value="1"/>
</dbReference>
<dbReference type="FunFam" id="3.90.76.10:FF:000001">
    <property type="entry name" value="Oligopeptide ABC transporter substrate-binding protein"/>
    <property type="match status" value="1"/>
</dbReference>
<evidence type="ECO:0000313" key="7">
    <source>
        <dbReference type="EMBL" id="AAK81555.1"/>
    </source>
</evidence>
<evidence type="ECO:0000256" key="4">
    <source>
        <dbReference type="ARBA" id="ARBA00022729"/>
    </source>
</evidence>
<evidence type="ECO:0000313" key="8">
    <source>
        <dbReference type="Proteomes" id="UP000000814"/>
    </source>
</evidence>
<dbReference type="InterPro" id="IPR030678">
    <property type="entry name" value="Peptide/Ni-bd"/>
</dbReference>
<dbReference type="CDD" id="cd08504">
    <property type="entry name" value="PBP2_OppA"/>
    <property type="match status" value="1"/>
</dbReference>
<dbReference type="GO" id="GO:0042597">
    <property type="term" value="C:periplasmic space"/>
    <property type="evidence" value="ECO:0007669"/>
    <property type="project" value="UniProtKB-ARBA"/>
</dbReference>
<dbReference type="OrthoDB" id="9801912at2"/>
<keyword evidence="3" id="KW-0813">Transport</keyword>
<dbReference type="GeneID" id="45000130"/>
<dbReference type="GO" id="GO:1904680">
    <property type="term" value="F:peptide transmembrane transporter activity"/>
    <property type="evidence" value="ECO:0007669"/>
    <property type="project" value="TreeGrafter"/>
</dbReference>
<dbReference type="PIRSF" id="PIRSF002741">
    <property type="entry name" value="MppA"/>
    <property type="match status" value="1"/>
</dbReference>
<evidence type="ECO:0000256" key="1">
    <source>
        <dbReference type="ARBA" id="ARBA00004196"/>
    </source>
</evidence>
<feature type="domain" description="Solute-binding protein family 5" evidence="6">
    <location>
        <begin position="88"/>
        <end position="476"/>
    </location>
</feature>
<dbReference type="KEGG" id="cac:CA_C3632"/>
<dbReference type="Gene3D" id="3.10.105.10">
    <property type="entry name" value="Dipeptide-binding Protein, Domain 3"/>
    <property type="match status" value="1"/>
</dbReference>
<dbReference type="Gene3D" id="3.90.76.10">
    <property type="entry name" value="Dipeptide-binding Protein, Domain 1"/>
    <property type="match status" value="1"/>
</dbReference>
<dbReference type="STRING" id="272562.CA_C3632"/>
<dbReference type="GO" id="GO:0030313">
    <property type="term" value="C:cell envelope"/>
    <property type="evidence" value="ECO:0007669"/>
    <property type="project" value="UniProtKB-SubCell"/>
</dbReference>
<dbReference type="AlphaFoldDB" id="Q97D48"/>
<name>Q97D48_CLOAB</name>
<organism evidence="7 8">
    <name type="scientific">Clostridium acetobutylicum (strain ATCC 824 / DSM 792 / JCM 1419 / IAM 19013 / LMG 5710 / NBRC 13948 / NRRL B-527 / VKM B-1787 / 2291 / W)</name>
    <dbReference type="NCBI Taxonomy" id="272562"/>
    <lineage>
        <taxon>Bacteria</taxon>
        <taxon>Bacillati</taxon>
        <taxon>Bacillota</taxon>
        <taxon>Clostridia</taxon>
        <taxon>Eubacteriales</taxon>
        <taxon>Clostridiaceae</taxon>
        <taxon>Clostridium</taxon>
    </lineage>
</organism>
<dbReference type="PIR" id="H97345">
    <property type="entry name" value="H97345"/>
</dbReference>
<comment type="subcellular location">
    <subcellularLocation>
        <location evidence="1">Cell envelope</location>
    </subcellularLocation>
</comment>
<proteinExistence type="inferred from homology"/>
<dbReference type="Proteomes" id="UP000000814">
    <property type="component" value="Chromosome"/>
</dbReference>
<evidence type="ECO:0000256" key="2">
    <source>
        <dbReference type="ARBA" id="ARBA00005695"/>
    </source>
</evidence>
<sequence length="565" mass="62999">MKSKKLLSVILSAAVISTVALSGCGSSSTSAGASGALDKDQHLNVEVPTSDVKTLDPSKGSDGYSAYVLQETMEALSRDEVKNGKEVVVPAGAKSWSQSSDGLTWTFHLRDNKWSDGKPVTADQYVYALRRSLDANTASEYAYLLIGAGIKNSDEINKGKMSSDQLGVSAPDSKTLVINLSHPCAYFEKLLNFKFFIPQREDMVKKAGSKYGSAANTLVYNGPFKMTSMVSGNKIELVKNDQYWDKKSVKLDKVTMYFMDDANTMLNALQSGQIDIADTLRPEWVSRFNKTGKFNQVTGNVPTNSYLEFNNQDKNKLLTNAKIRKAISLSLNRKDYLKTTSYNIGTVSNAWVPKAIDIGDESYRSKANVSVKDSKEDPKELFKQGLKELGMDTDLSKVVLNDEEAGTDERHKLEGDYLINAFKKNLGVTLKVDYKEWKQFLQDEEDLNYEMQSGEMWSADYNDPMTFMDMWETDAAKTKNGYANKEYDALIEDAKIQKDQAKRLDDFKKAEDLLVNKDAAIAPTFSQGENLFAYKYVKGIQTPQFGASGSRDVEFKYAYISGKNK</sequence>
<dbReference type="GO" id="GO:0043190">
    <property type="term" value="C:ATP-binding cassette (ABC) transporter complex"/>
    <property type="evidence" value="ECO:0007669"/>
    <property type="project" value="InterPro"/>
</dbReference>
<keyword evidence="8" id="KW-1185">Reference proteome</keyword>
<evidence type="ECO:0000256" key="3">
    <source>
        <dbReference type="ARBA" id="ARBA00022448"/>
    </source>
</evidence>
<dbReference type="PROSITE" id="PS51257">
    <property type="entry name" value="PROKAR_LIPOPROTEIN"/>
    <property type="match status" value="1"/>
</dbReference>
<dbReference type="PATRIC" id="fig|272562.8.peg.3822"/>
<comment type="similarity">
    <text evidence="2">Belongs to the bacterial solute-binding protein 5 family.</text>
</comment>
<dbReference type="RefSeq" id="WP_010966895.1">
    <property type="nucleotide sequence ID" value="NC_003030.1"/>
</dbReference>
<gene>
    <name evidence="7" type="primary">oppA</name>
    <name evidence="7" type="ordered locus">CA_C3632</name>
</gene>
<protein>
    <submittedName>
        <fullName evidence="7">Oligopeptide ABC transporter, periplasmic substrate-binding component</fullName>
    </submittedName>
</protein>
<reference evidence="7 8" key="1">
    <citation type="journal article" date="2001" name="J. Bacteriol.">
        <title>Genome sequence and comparative analysis of the solvent-producing bacterium Clostridium acetobutylicum.</title>
        <authorList>
            <person name="Nolling J."/>
            <person name="Breton G."/>
            <person name="Omelchenko M.V."/>
            <person name="Makarova K.S."/>
            <person name="Zeng Q."/>
            <person name="Gibson R."/>
            <person name="Lee H.M."/>
            <person name="Dubois J."/>
            <person name="Qiu D."/>
            <person name="Hitti J."/>
            <person name="Wolf Y.I."/>
            <person name="Tatusov R.L."/>
            <person name="Sabathe F."/>
            <person name="Doucette-Stamm L."/>
            <person name="Soucaille P."/>
            <person name="Daly M.J."/>
            <person name="Bennett G.N."/>
            <person name="Koonin E.V."/>
            <person name="Smith D.R."/>
        </authorList>
    </citation>
    <scope>NUCLEOTIDE SEQUENCE [LARGE SCALE GENOMIC DNA]</scope>
    <source>
        <strain evidence="8">ATCC 824 / DSM 792 / JCM 1419 / LMG 5710 / VKM B-1787</strain>
    </source>
</reference>